<sequence length="260" mass="29662">VSRFIDTMSGKGIQFIFISHRLELYAYANRLIGSSIHCKNACNYGSIIFTVDVRDYLGEIGQQQQYDPDDEVELEKKKESNEEFSKAVEIKNDEAPLNQGIMNAEVSRFIDTMSGKGIQFIFISHRLELYAYANRLIGSSIHCKNACNYGSIIFTVDVRDYLGEIGQQQQYDPDDEVELEKKKEANEEFSKAVEIKNDEAPLNQGVMNAEVENLMEMYATQDVKEFLNGIDSEDAFEKCPNNSDVQDLKELFARMTFGNF</sequence>
<proteinExistence type="predicted"/>
<accession>A0AC34G0C8</accession>
<dbReference type="WBParaSite" id="ES5_v2.g23109.t1">
    <property type="protein sequence ID" value="ES5_v2.g23109.t1"/>
    <property type="gene ID" value="ES5_v2.g23109"/>
</dbReference>
<reference evidence="2" key="1">
    <citation type="submission" date="2022-11" db="UniProtKB">
        <authorList>
            <consortium name="WormBaseParasite"/>
        </authorList>
    </citation>
    <scope>IDENTIFICATION</scope>
</reference>
<name>A0AC34G0C8_9BILA</name>
<evidence type="ECO:0000313" key="1">
    <source>
        <dbReference type="Proteomes" id="UP000887579"/>
    </source>
</evidence>
<evidence type="ECO:0000313" key="2">
    <source>
        <dbReference type="WBParaSite" id="ES5_v2.g23109.t1"/>
    </source>
</evidence>
<dbReference type="Proteomes" id="UP000887579">
    <property type="component" value="Unplaced"/>
</dbReference>
<organism evidence="1 2">
    <name type="scientific">Panagrolaimus sp. ES5</name>
    <dbReference type="NCBI Taxonomy" id="591445"/>
    <lineage>
        <taxon>Eukaryota</taxon>
        <taxon>Metazoa</taxon>
        <taxon>Ecdysozoa</taxon>
        <taxon>Nematoda</taxon>
        <taxon>Chromadorea</taxon>
        <taxon>Rhabditida</taxon>
        <taxon>Tylenchina</taxon>
        <taxon>Panagrolaimomorpha</taxon>
        <taxon>Panagrolaimoidea</taxon>
        <taxon>Panagrolaimidae</taxon>
        <taxon>Panagrolaimus</taxon>
    </lineage>
</organism>
<protein>
    <submittedName>
        <fullName evidence="2">Uncharacterized protein</fullName>
    </submittedName>
</protein>